<dbReference type="InterPro" id="IPR025877">
    <property type="entry name" value="MobA-like_NTP_Trfase"/>
</dbReference>
<keyword evidence="4 8" id="KW-0547">Nucleotide-binding</keyword>
<keyword evidence="10" id="KW-0548">Nucleotidyltransferase</keyword>
<protein>
    <recommendedName>
        <fullName evidence="8">Probable molybdenum cofactor guanylyltransferase</fullName>
        <shortName evidence="8">MoCo guanylyltransferase</shortName>
        <ecNumber evidence="8">2.7.7.77</ecNumber>
    </recommendedName>
    <alternativeName>
        <fullName evidence="8">GTP:molybdopterin guanylyltransferase</fullName>
    </alternativeName>
    <alternativeName>
        <fullName evidence="8">Mo-MPT guanylyltransferase</fullName>
    </alternativeName>
    <alternativeName>
        <fullName evidence="8">Molybdopterin guanylyltransferase</fullName>
    </alternativeName>
    <alternativeName>
        <fullName evidence="8">Molybdopterin-guanine dinucleotide synthase</fullName>
        <shortName evidence="8">MGD synthase</shortName>
    </alternativeName>
</protein>
<dbReference type="EC" id="2.7.7.77" evidence="8"/>
<feature type="binding site" evidence="8">
    <location>
        <position position="95"/>
    </location>
    <ligand>
        <name>Mg(2+)</name>
        <dbReference type="ChEBI" id="CHEBI:18420"/>
    </ligand>
</feature>
<dbReference type="Proteomes" id="UP000659496">
    <property type="component" value="Unassembled WGS sequence"/>
</dbReference>
<evidence type="ECO:0000256" key="8">
    <source>
        <dbReference type="HAMAP-Rule" id="MF_00316"/>
    </source>
</evidence>
<comment type="function">
    <text evidence="8">Transfers a GMP moiety from GTP to Mo-molybdopterin (Mo-MPT) cofactor (Moco or molybdenum cofactor) to form Mo-molybdopterin guanine dinucleotide (Mo-MGD) cofactor.</text>
</comment>
<feature type="binding site" evidence="8">
    <location>
        <begin position="6"/>
        <end position="8"/>
    </location>
    <ligand>
        <name>GTP</name>
        <dbReference type="ChEBI" id="CHEBI:37565"/>
    </ligand>
</feature>
<feature type="binding site" evidence="8">
    <location>
        <position position="18"/>
    </location>
    <ligand>
        <name>GTP</name>
        <dbReference type="ChEBI" id="CHEBI:37565"/>
    </ligand>
</feature>
<keyword evidence="6 8" id="KW-0342">GTP-binding</keyword>
<keyword evidence="11" id="KW-1185">Reference proteome</keyword>
<evidence type="ECO:0000256" key="1">
    <source>
        <dbReference type="ARBA" id="ARBA00022490"/>
    </source>
</evidence>
<feature type="domain" description="MobA-like NTP transferase" evidence="9">
    <location>
        <begin position="3"/>
        <end position="154"/>
    </location>
</feature>
<dbReference type="InterPro" id="IPR013482">
    <property type="entry name" value="Molybde_CF_guanTrfase"/>
</dbReference>
<comment type="caution">
    <text evidence="10">The sequence shown here is derived from an EMBL/GenBank/DDBJ whole genome shotgun (WGS) entry which is preliminary data.</text>
</comment>
<reference evidence="10 11" key="1">
    <citation type="submission" date="2020-08" db="EMBL/GenBank/DDBJ databases">
        <title>A Genomic Blueprint of the Chicken Gut Microbiome.</title>
        <authorList>
            <person name="Gilroy R."/>
            <person name="Ravi A."/>
            <person name="Getino M."/>
            <person name="Pursley I."/>
            <person name="Horton D.L."/>
            <person name="Alikhan N.-F."/>
            <person name="Baker D."/>
            <person name="Gharbi K."/>
            <person name="Hall N."/>
            <person name="Watson M."/>
            <person name="Adriaenssens E.M."/>
            <person name="Foster-Nyarko E."/>
            <person name="Jarju S."/>
            <person name="Secka A."/>
            <person name="Antonio M."/>
            <person name="Oren A."/>
            <person name="Chaudhuri R."/>
            <person name="La Ragione R.M."/>
            <person name="Hildebrand F."/>
            <person name="Pallen M.J."/>
        </authorList>
    </citation>
    <scope>NUCLEOTIDE SEQUENCE [LARGE SCALE GENOMIC DNA]</scope>
    <source>
        <strain evidence="10 11">Sa3CUA8</strain>
    </source>
</reference>
<keyword evidence="3 8" id="KW-0479">Metal-binding</keyword>
<name>A0ABR8PKM8_9BACL</name>
<comment type="similarity">
    <text evidence="8">Belongs to the MobA family.</text>
</comment>
<keyword evidence="1 8" id="KW-0963">Cytoplasm</keyword>
<dbReference type="EMBL" id="JACSQY010000007">
    <property type="protein sequence ID" value="MBD7908707.1"/>
    <property type="molecule type" value="Genomic_DNA"/>
</dbReference>
<evidence type="ECO:0000313" key="10">
    <source>
        <dbReference type="EMBL" id="MBD7908707.1"/>
    </source>
</evidence>
<comment type="subcellular location">
    <subcellularLocation>
        <location evidence="8">Cytoplasm</location>
    </subcellularLocation>
</comment>
<sequence length="184" mass="20438">MIGIVLAGGQSRRYGSPKAFAQYRGKCFYEYAIAALTPHCTEIVIVARPQDIDRFPSGLHVVTDLQEYAEKGPLAGILTGMHTIQSDWYAVLPCDVPFADDSIIRELQNYRTGHMSVAIEVDGKPHPLLSIWNEGTEPMIRASLETENRSVRPLIDNWVDGQALLDEKPSIFDNVNSPGQIEGR</sequence>
<dbReference type="HAMAP" id="MF_00316">
    <property type="entry name" value="MobA"/>
    <property type="match status" value="1"/>
</dbReference>
<evidence type="ECO:0000256" key="6">
    <source>
        <dbReference type="ARBA" id="ARBA00023134"/>
    </source>
</evidence>
<dbReference type="Gene3D" id="3.90.550.10">
    <property type="entry name" value="Spore Coat Polysaccharide Biosynthesis Protein SpsA, Chain A"/>
    <property type="match status" value="1"/>
</dbReference>
<keyword evidence="7 8" id="KW-0501">Molybdenum cofactor biosynthesis</keyword>
<evidence type="ECO:0000256" key="5">
    <source>
        <dbReference type="ARBA" id="ARBA00022842"/>
    </source>
</evidence>
<feature type="binding site" evidence="8">
    <location>
        <position position="64"/>
    </location>
    <ligand>
        <name>GTP</name>
        <dbReference type="ChEBI" id="CHEBI:37565"/>
    </ligand>
</feature>
<feature type="binding site" evidence="8">
    <location>
        <position position="95"/>
    </location>
    <ligand>
        <name>GTP</name>
        <dbReference type="ChEBI" id="CHEBI:37565"/>
    </ligand>
</feature>
<dbReference type="PANTHER" id="PTHR19136:SF81">
    <property type="entry name" value="MOLYBDENUM COFACTOR GUANYLYLTRANSFERASE"/>
    <property type="match status" value="1"/>
</dbReference>
<dbReference type="InterPro" id="IPR029044">
    <property type="entry name" value="Nucleotide-diphossugar_trans"/>
</dbReference>
<comment type="caution">
    <text evidence="8">Lacks conserved residue(s) required for the propagation of feature annotation.</text>
</comment>
<comment type="catalytic activity">
    <reaction evidence="8">
        <text>Mo-molybdopterin + GTP + H(+) = Mo-molybdopterin guanine dinucleotide + diphosphate</text>
        <dbReference type="Rhea" id="RHEA:34243"/>
        <dbReference type="ChEBI" id="CHEBI:15378"/>
        <dbReference type="ChEBI" id="CHEBI:33019"/>
        <dbReference type="ChEBI" id="CHEBI:37565"/>
        <dbReference type="ChEBI" id="CHEBI:71302"/>
        <dbReference type="ChEBI" id="CHEBI:71310"/>
        <dbReference type="EC" id="2.7.7.77"/>
    </reaction>
</comment>
<accession>A0ABR8PKM8</accession>
<keyword evidence="2 8" id="KW-0808">Transferase</keyword>
<keyword evidence="5 8" id="KW-0460">Magnesium</keyword>
<evidence type="ECO:0000259" key="9">
    <source>
        <dbReference type="Pfam" id="PF12804"/>
    </source>
</evidence>
<gene>
    <name evidence="8" type="primary">mobA</name>
    <name evidence="10" type="ORF">H9659_10235</name>
</gene>
<dbReference type="GO" id="GO:0016779">
    <property type="term" value="F:nucleotidyltransferase activity"/>
    <property type="evidence" value="ECO:0007669"/>
    <property type="project" value="UniProtKB-KW"/>
</dbReference>
<dbReference type="SUPFAM" id="SSF53448">
    <property type="entry name" value="Nucleotide-diphospho-sugar transferases"/>
    <property type="match status" value="1"/>
</dbReference>
<evidence type="ECO:0000313" key="11">
    <source>
        <dbReference type="Proteomes" id="UP000659496"/>
    </source>
</evidence>
<evidence type="ECO:0000256" key="2">
    <source>
        <dbReference type="ARBA" id="ARBA00022679"/>
    </source>
</evidence>
<dbReference type="CDD" id="cd02503">
    <property type="entry name" value="MobA"/>
    <property type="match status" value="1"/>
</dbReference>
<organism evidence="10 11">
    <name type="scientific">Sporosarcina gallistercoris</name>
    <dbReference type="NCBI Taxonomy" id="2762245"/>
    <lineage>
        <taxon>Bacteria</taxon>
        <taxon>Bacillati</taxon>
        <taxon>Bacillota</taxon>
        <taxon>Bacilli</taxon>
        <taxon>Bacillales</taxon>
        <taxon>Caryophanaceae</taxon>
        <taxon>Sporosarcina</taxon>
    </lineage>
</organism>
<evidence type="ECO:0000256" key="4">
    <source>
        <dbReference type="ARBA" id="ARBA00022741"/>
    </source>
</evidence>
<comment type="domain">
    <text evidence="8">The N-terminal domain determines nucleotide recognition and specific binding, while the C-terminal domain determines the specific binding to the target protein.</text>
</comment>
<proteinExistence type="inferred from homology"/>
<dbReference type="PANTHER" id="PTHR19136">
    <property type="entry name" value="MOLYBDENUM COFACTOR GUANYLYLTRANSFERASE"/>
    <property type="match status" value="1"/>
</dbReference>
<dbReference type="RefSeq" id="WP_191690128.1">
    <property type="nucleotide sequence ID" value="NZ_JACSQY010000007.1"/>
</dbReference>
<evidence type="ECO:0000256" key="3">
    <source>
        <dbReference type="ARBA" id="ARBA00022723"/>
    </source>
</evidence>
<dbReference type="Pfam" id="PF12804">
    <property type="entry name" value="NTP_transf_3"/>
    <property type="match status" value="1"/>
</dbReference>
<comment type="cofactor">
    <cofactor evidence="8">
        <name>Mg(2+)</name>
        <dbReference type="ChEBI" id="CHEBI:18420"/>
    </cofactor>
</comment>
<evidence type="ECO:0000256" key="7">
    <source>
        <dbReference type="ARBA" id="ARBA00023150"/>
    </source>
</evidence>